<dbReference type="AlphaFoldDB" id="A0A6C8W822"/>
<feature type="non-terminal residue" evidence="3">
    <location>
        <position position="192"/>
    </location>
</feature>
<name>A0A6C8W822_SALET</name>
<dbReference type="Gene3D" id="2.60.40.10">
    <property type="entry name" value="Immunoglobulins"/>
    <property type="match status" value="1"/>
</dbReference>
<feature type="non-terminal residue" evidence="3">
    <location>
        <position position="1"/>
    </location>
</feature>
<dbReference type="InterPro" id="IPR013783">
    <property type="entry name" value="Ig-like_fold"/>
</dbReference>
<dbReference type="Proteomes" id="UP000037308">
    <property type="component" value="Unassembled WGS sequence"/>
</dbReference>
<dbReference type="EMBL" id="LHOL01000050">
    <property type="protein sequence ID" value="KNW68635.1"/>
    <property type="molecule type" value="Genomic_DNA"/>
</dbReference>
<comment type="caution">
    <text evidence="3">The sequence shown here is derived from an EMBL/GenBank/DDBJ whole genome shotgun (WGS) entry which is preliminary data.</text>
</comment>
<evidence type="ECO:0000256" key="1">
    <source>
        <dbReference type="SAM" id="MobiDB-lite"/>
    </source>
</evidence>
<accession>A0A6C8W822</accession>
<reference evidence="3 4" key="1">
    <citation type="submission" date="2015-07" db="EMBL/GenBank/DDBJ databases">
        <title>Salmonella Phenotype vs. Genotype.</title>
        <authorList>
            <person name="McDermott P."/>
            <person name="Zhao S."/>
            <person name="Li C."/>
            <person name="Tyson G."/>
            <person name="Lam C."/>
        </authorList>
    </citation>
    <scope>NUCLEOTIDE SEQUENCE [LARGE SCALE GENOMIC DNA]</scope>
    <source>
        <strain evidence="3 4">CVM N51305</strain>
    </source>
</reference>
<gene>
    <name evidence="3" type="ORF">AEX30_22030</name>
</gene>
<feature type="domain" description="Bacterial Immunoglobulin-like 21" evidence="2">
    <location>
        <begin position="71"/>
        <end position="189"/>
    </location>
</feature>
<protein>
    <recommendedName>
        <fullName evidence="2">Bacterial Immunoglobulin-like 21 domain-containing protein</fullName>
    </recommendedName>
</protein>
<evidence type="ECO:0000259" key="2">
    <source>
        <dbReference type="Pfam" id="PF05688"/>
    </source>
</evidence>
<dbReference type="RefSeq" id="WP_149643814.1">
    <property type="nucleotide sequence ID" value="NZ_LHHX01000133.1"/>
</dbReference>
<evidence type="ECO:0000313" key="3">
    <source>
        <dbReference type="EMBL" id="KNW68635.1"/>
    </source>
</evidence>
<dbReference type="InterPro" id="IPR008542">
    <property type="entry name" value="BIg21"/>
</dbReference>
<evidence type="ECO:0000313" key="4">
    <source>
        <dbReference type="Proteomes" id="UP000037308"/>
    </source>
</evidence>
<dbReference type="Pfam" id="PF05688">
    <property type="entry name" value="BIg21"/>
    <property type="match status" value="1"/>
</dbReference>
<feature type="region of interest" description="Disordered" evidence="1">
    <location>
        <begin position="79"/>
        <end position="98"/>
    </location>
</feature>
<sequence>GKYWGAGDSKVNDTHSTNNFQYIRLNTGETTTTSTNTATAQLCLAKRRVLSIALTSSAMNAEKSAALAKKGEKIPLTVTVTDGAGTPQPNVPIRLGRGNYSQNRAGGNENGSNSDMLLTPIAPPADAKAFAYHYSGEQLWYWYGTTDESGRVQFELTQDNTPGLKTRLEAMLPDNPPTVSDMDAIFTVITSP</sequence>
<proteinExistence type="predicted"/>
<organism evidence="3 4">
    <name type="scientific">Salmonella enterica subsp. enterica serovar Johannesburg</name>
    <dbReference type="NCBI Taxonomy" id="913076"/>
    <lineage>
        <taxon>Bacteria</taxon>
        <taxon>Pseudomonadati</taxon>
        <taxon>Pseudomonadota</taxon>
        <taxon>Gammaproteobacteria</taxon>
        <taxon>Enterobacterales</taxon>
        <taxon>Enterobacteriaceae</taxon>
        <taxon>Salmonella</taxon>
    </lineage>
</organism>